<feature type="region of interest" description="Disordered" evidence="1">
    <location>
        <begin position="1"/>
        <end position="70"/>
    </location>
</feature>
<evidence type="ECO:0000313" key="3">
    <source>
        <dbReference type="Proteomes" id="UP001085076"/>
    </source>
</evidence>
<dbReference type="EMBL" id="JAGGNH010000010">
    <property type="protein sequence ID" value="KAJ0962037.1"/>
    <property type="molecule type" value="Genomic_DNA"/>
</dbReference>
<organism evidence="2 3">
    <name type="scientific">Dioscorea zingiberensis</name>
    <dbReference type="NCBI Taxonomy" id="325984"/>
    <lineage>
        <taxon>Eukaryota</taxon>
        <taxon>Viridiplantae</taxon>
        <taxon>Streptophyta</taxon>
        <taxon>Embryophyta</taxon>
        <taxon>Tracheophyta</taxon>
        <taxon>Spermatophyta</taxon>
        <taxon>Magnoliopsida</taxon>
        <taxon>Liliopsida</taxon>
        <taxon>Dioscoreales</taxon>
        <taxon>Dioscoreaceae</taxon>
        <taxon>Dioscorea</taxon>
    </lineage>
</organism>
<dbReference type="OrthoDB" id="786875at2759"/>
<protein>
    <submittedName>
        <fullName evidence="2">Uncharacterized protein</fullName>
    </submittedName>
</protein>
<gene>
    <name evidence="2" type="ORF">J5N97_029865</name>
</gene>
<feature type="compositionally biased region" description="Basic and acidic residues" evidence="1">
    <location>
        <begin position="16"/>
        <end position="26"/>
    </location>
</feature>
<evidence type="ECO:0000313" key="2">
    <source>
        <dbReference type="EMBL" id="KAJ0962037.1"/>
    </source>
</evidence>
<dbReference type="PANTHER" id="PTHR33167">
    <property type="entry name" value="TRANSCRIPTION FACTOR, PUTATIVE (DUF863)-RELATED"/>
    <property type="match status" value="1"/>
</dbReference>
<accession>A0A9D5BWN3</accession>
<reference evidence="2" key="1">
    <citation type="submission" date="2021-03" db="EMBL/GenBank/DDBJ databases">
        <authorList>
            <person name="Li Z."/>
            <person name="Yang C."/>
        </authorList>
    </citation>
    <scope>NUCLEOTIDE SEQUENCE</scope>
    <source>
        <strain evidence="2">Dzin_1.0</strain>
        <tissue evidence="2">Leaf</tissue>
    </source>
</reference>
<dbReference type="InterPro" id="IPR008581">
    <property type="entry name" value="DUF863_pln"/>
</dbReference>
<feature type="region of interest" description="Disordered" evidence="1">
    <location>
        <begin position="86"/>
        <end position="107"/>
    </location>
</feature>
<name>A0A9D5BWN3_9LILI</name>
<keyword evidence="3" id="KW-1185">Reference proteome</keyword>
<dbReference type="AlphaFoldDB" id="A0A9D5BWN3"/>
<dbReference type="PANTHER" id="PTHR33167:SF29">
    <property type="entry name" value="T28K15.14 PROTEIN"/>
    <property type="match status" value="1"/>
</dbReference>
<dbReference type="Proteomes" id="UP001085076">
    <property type="component" value="Miscellaneous, Linkage group lg10"/>
</dbReference>
<comment type="caution">
    <text evidence="2">The sequence shown here is derived from an EMBL/GenBank/DDBJ whole genome shotgun (WGS) entry which is preliminary data.</text>
</comment>
<sequence length="324" mass="35196">MAASDGAESRSFQGLDSRRGNDEARAGRIARWDGAAPARVVLRGGRGRKGGKAAGESVRWPASHNGDSSYASAHNVQIIEDGCDNNQQKVENGHHDSDSDSDASVKLQRNSAVVHSSGFGGHAQDNANAKMLSSITEIEIRNFSAPFGDACPEKHKVPSIPEESETTQTELQVLESYPIKHSLVSQTCGQCFLQIDPSILGKPKHGDESEWDSLIFLAANTLVSISSHKTECVTYHSSGLRQIEAEEIEEPQYSSDSFETLTMGLPEITSDKYTMPAIPSKKVSGNDACKLRRGKGLRDFQKDILLCLASLSSKHVNLRKIFTI</sequence>
<evidence type="ECO:0000256" key="1">
    <source>
        <dbReference type="SAM" id="MobiDB-lite"/>
    </source>
</evidence>
<dbReference type="Pfam" id="PF05904">
    <property type="entry name" value="DUF863"/>
    <property type="match status" value="1"/>
</dbReference>
<feature type="compositionally biased region" description="Low complexity" evidence="1">
    <location>
        <begin position="34"/>
        <end position="43"/>
    </location>
</feature>
<proteinExistence type="predicted"/>
<reference evidence="2" key="2">
    <citation type="journal article" date="2022" name="Hortic Res">
        <title>The genome of Dioscorea zingiberensis sheds light on the biosynthesis, origin and evolution of the medicinally important diosgenin saponins.</title>
        <authorList>
            <person name="Li Y."/>
            <person name="Tan C."/>
            <person name="Li Z."/>
            <person name="Guo J."/>
            <person name="Li S."/>
            <person name="Chen X."/>
            <person name="Wang C."/>
            <person name="Dai X."/>
            <person name="Yang H."/>
            <person name="Song W."/>
            <person name="Hou L."/>
            <person name="Xu J."/>
            <person name="Tong Z."/>
            <person name="Xu A."/>
            <person name="Yuan X."/>
            <person name="Wang W."/>
            <person name="Yang Q."/>
            <person name="Chen L."/>
            <person name="Sun Z."/>
            <person name="Wang K."/>
            <person name="Pan B."/>
            <person name="Chen J."/>
            <person name="Bao Y."/>
            <person name="Liu F."/>
            <person name="Qi X."/>
            <person name="Gang D.R."/>
            <person name="Wen J."/>
            <person name="Li J."/>
        </authorList>
    </citation>
    <scope>NUCLEOTIDE SEQUENCE</scope>
    <source>
        <strain evidence="2">Dzin_1.0</strain>
    </source>
</reference>